<keyword evidence="2" id="KW-1185">Reference proteome</keyword>
<organism evidence="1 2">
    <name type="scientific">Carpediemonas membranifera</name>
    <dbReference type="NCBI Taxonomy" id="201153"/>
    <lineage>
        <taxon>Eukaryota</taxon>
        <taxon>Metamonada</taxon>
        <taxon>Carpediemonas-like organisms</taxon>
        <taxon>Carpediemonas</taxon>
    </lineage>
</organism>
<accession>A0A8J6B3J4</accession>
<dbReference type="AlphaFoldDB" id="A0A8J6B3J4"/>
<comment type="caution">
    <text evidence="1">The sequence shown here is derived from an EMBL/GenBank/DDBJ whole genome shotgun (WGS) entry which is preliminary data.</text>
</comment>
<gene>
    <name evidence="1" type="ORF">J8273_5031</name>
</gene>
<proteinExistence type="predicted"/>
<dbReference type="Proteomes" id="UP000717585">
    <property type="component" value="Unassembled WGS sequence"/>
</dbReference>
<name>A0A8J6B3J4_9EUKA</name>
<dbReference type="EMBL" id="JAHDYR010000024">
    <property type="protein sequence ID" value="KAG9393544.1"/>
    <property type="molecule type" value="Genomic_DNA"/>
</dbReference>
<sequence length="221" mass="25503">MMNQSDLTTRFAPDFFQCPRCYENAHFQLNNAECFTCEPRRGRKTPINPNATIERDWLDTIDECVFGNLFDTPETGRVICSPILLNPVRKGRILPVSWYLMRHRPTWIDFEHGNALRTLNLDYELPRPRDANGKLRKLGSIHCTKLNALPRKGRLPYPPSTDVSCPWYDFLDENIFGTMFDIKPTPITDTTKMRPATEVELTSREIGGLLWQHVYSPSAEA</sequence>
<evidence type="ECO:0000313" key="2">
    <source>
        <dbReference type="Proteomes" id="UP000717585"/>
    </source>
</evidence>
<protein>
    <submittedName>
        <fullName evidence="1">Uncharacterized protein</fullName>
    </submittedName>
</protein>
<evidence type="ECO:0000313" key="1">
    <source>
        <dbReference type="EMBL" id="KAG9393544.1"/>
    </source>
</evidence>
<reference evidence="1" key="1">
    <citation type="submission" date="2021-05" db="EMBL/GenBank/DDBJ databases">
        <title>A free-living protist that lacks canonical eukaryotic 1 DNA replication and segregation systems.</title>
        <authorList>
            <person name="Salas-Leiva D.E."/>
            <person name="Tromer E.C."/>
            <person name="Curtis B.A."/>
            <person name="Jerlstrom-Hultqvist J."/>
            <person name="Kolisko M."/>
            <person name="Yi Z."/>
            <person name="Salas-Leiva J.S."/>
            <person name="Gallot-Lavallee L."/>
            <person name="Kops G.J.P.L."/>
            <person name="Archibald J.M."/>
            <person name="Simpson A.G.B."/>
            <person name="Roger A.J."/>
        </authorList>
    </citation>
    <scope>NUCLEOTIDE SEQUENCE</scope>
    <source>
        <strain evidence="1">BICM</strain>
    </source>
</reference>